<organism evidence="1">
    <name type="scientific">Populus alba</name>
    <name type="common">White poplar</name>
    <dbReference type="NCBI Taxonomy" id="43335"/>
    <lineage>
        <taxon>Eukaryota</taxon>
        <taxon>Viridiplantae</taxon>
        <taxon>Streptophyta</taxon>
        <taxon>Embryophyta</taxon>
        <taxon>Tracheophyta</taxon>
        <taxon>Spermatophyta</taxon>
        <taxon>Magnoliopsida</taxon>
        <taxon>eudicotyledons</taxon>
        <taxon>Gunneridae</taxon>
        <taxon>Pentapetalae</taxon>
        <taxon>rosids</taxon>
        <taxon>fabids</taxon>
        <taxon>Malpighiales</taxon>
        <taxon>Salicaceae</taxon>
        <taxon>Saliceae</taxon>
        <taxon>Populus</taxon>
    </lineage>
</organism>
<dbReference type="EMBL" id="RCHU01000428">
    <property type="protein sequence ID" value="TKS05597.1"/>
    <property type="molecule type" value="Genomic_DNA"/>
</dbReference>
<reference evidence="1" key="1">
    <citation type="submission" date="2018-10" db="EMBL/GenBank/DDBJ databases">
        <title>Population genomic analysis revealed the cold adaptation of white poplar.</title>
        <authorList>
            <person name="Liu Y.-J."/>
        </authorList>
    </citation>
    <scope>NUCLEOTIDE SEQUENCE [LARGE SCALE GENOMIC DNA]</scope>
    <source>
        <strain evidence="1">PAL-ZL1</strain>
    </source>
</reference>
<comment type="caution">
    <text evidence="1">The sequence shown here is derived from an EMBL/GenBank/DDBJ whole genome shotgun (WGS) entry which is preliminary data.</text>
</comment>
<sequence>MLEGDLERVPMEVQGMEQEAGEHRGLFPEETGHDREHEVAATMQPMERSVSAERLELDHDAGGWRSSALELEQGFATSPRRKPMMRNVRFYVARHSQFSTNLVVNDSEMKEGCWFFVVCCIRQFL</sequence>
<accession>A0A4U5Q9Y6</accession>
<protein>
    <submittedName>
        <fullName evidence="1">Uncharacterized protein</fullName>
    </submittedName>
</protein>
<evidence type="ECO:0000313" key="1">
    <source>
        <dbReference type="EMBL" id="TKS05597.1"/>
    </source>
</evidence>
<dbReference type="AlphaFoldDB" id="A0A4U5Q9Y6"/>
<proteinExistence type="predicted"/>
<name>A0A4U5Q9Y6_POPAL</name>
<gene>
    <name evidence="1" type="ORF">D5086_0000131360</name>
</gene>